<dbReference type="SUPFAM" id="SSF55781">
    <property type="entry name" value="GAF domain-like"/>
    <property type="match status" value="1"/>
</dbReference>
<keyword evidence="2" id="KW-0418">Kinase</keyword>
<dbReference type="Pfam" id="PF03861">
    <property type="entry name" value="ANTAR"/>
    <property type="match status" value="1"/>
</dbReference>
<dbReference type="InterPro" id="IPR029016">
    <property type="entry name" value="GAF-like_dom_sf"/>
</dbReference>
<evidence type="ECO:0000313" key="7">
    <source>
        <dbReference type="Proteomes" id="UP000306985"/>
    </source>
</evidence>
<keyword evidence="4" id="KW-0804">Transcription</keyword>
<dbReference type="InterPro" id="IPR011006">
    <property type="entry name" value="CheY-like_superfamily"/>
</dbReference>
<dbReference type="SMART" id="SM01012">
    <property type="entry name" value="ANTAR"/>
    <property type="match status" value="1"/>
</dbReference>
<keyword evidence="7" id="KW-1185">Reference proteome</keyword>
<evidence type="ECO:0000256" key="4">
    <source>
        <dbReference type="ARBA" id="ARBA00023163"/>
    </source>
</evidence>
<sequence length="269" mass="29088">MRRTVLSPRRSAVVADETRADHGALIRHRTVATPPPTGGDHGTLALVEPQGMSGLHRLVEEFDLRPTGHLERIVQTAVAEIEGARWATITVADESGLVTRAWTDRVARLIDQAQQDTDDGPVITIPATPGAVVHSCDLVADRRWPRFAPLARQLGAGAALCHRLGHQTRPMGVLSVYADRPAAFSVDSDRIARLLGLYAGIALDSEAVHRNFRSTARTRDVIGQAKGILMERLQLSPDRALALLVDRSAATRSSLRDVAEHLIAAGELS</sequence>
<feature type="domain" description="ANTAR" evidence="5">
    <location>
        <begin position="202"/>
        <end position="263"/>
    </location>
</feature>
<dbReference type="AlphaFoldDB" id="A0A4U6QPJ6"/>
<comment type="caution">
    <text evidence="6">The sequence shown here is derived from an EMBL/GenBank/DDBJ whole genome shotgun (WGS) entry which is preliminary data.</text>
</comment>
<dbReference type="EMBL" id="SZZH01000001">
    <property type="protein sequence ID" value="TKV61992.1"/>
    <property type="molecule type" value="Genomic_DNA"/>
</dbReference>
<dbReference type="GO" id="GO:0003723">
    <property type="term" value="F:RNA binding"/>
    <property type="evidence" value="ECO:0007669"/>
    <property type="project" value="InterPro"/>
</dbReference>
<reference evidence="6 7" key="1">
    <citation type="submission" date="2019-05" db="EMBL/GenBank/DDBJ databases">
        <title>Nakamurella sp. N5BH11, whole genome shotgun sequence.</title>
        <authorList>
            <person name="Tuo L."/>
        </authorList>
    </citation>
    <scope>NUCLEOTIDE SEQUENCE [LARGE SCALE GENOMIC DNA]</scope>
    <source>
        <strain evidence="6 7">N5BH11</strain>
    </source>
</reference>
<dbReference type="Pfam" id="PF13185">
    <property type="entry name" value="GAF_2"/>
    <property type="match status" value="1"/>
</dbReference>
<dbReference type="InterPro" id="IPR003018">
    <property type="entry name" value="GAF"/>
</dbReference>
<dbReference type="GO" id="GO:0016301">
    <property type="term" value="F:kinase activity"/>
    <property type="evidence" value="ECO:0007669"/>
    <property type="project" value="UniProtKB-KW"/>
</dbReference>
<organism evidence="6 7">
    <name type="scientific">Nakamurella flava</name>
    <dbReference type="NCBI Taxonomy" id="2576308"/>
    <lineage>
        <taxon>Bacteria</taxon>
        <taxon>Bacillati</taxon>
        <taxon>Actinomycetota</taxon>
        <taxon>Actinomycetes</taxon>
        <taxon>Nakamurellales</taxon>
        <taxon>Nakamurellaceae</taxon>
        <taxon>Nakamurella</taxon>
    </lineage>
</organism>
<protein>
    <submittedName>
        <fullName evidence="6">GAF and ANTAR domain-containing protein</fullName>
    </submittedName>
</protein>
<dbReference type="OrthoDB" id="4629915at2"/>
<dbReference type="PROSITE" id="PS50921">
    <property type="entry name" value="ANTAR"/>
    <property type="match status" value="1"/>
</dbReference>
<name>A0A4U6QPJ6_9ACTN</name>
<keyword evidence="1" id="KW-0808">Transferase</keyword>
<dbReference type="Gene3D" id="1.10.10.10">
    <property type="entry name" value="Winged helix-like DNA-binding domain superfamily/Winged helix DNA-binding domain"/>
    <property type="match status" value="1"/>
</dbReference>
<evidence type="ECO:0000256" key="3">
    <source>
        <dbReference type="ARBA" id="ARBA00023015"/>
    </source>
</evidence>
<evidence type="ECO:0000259" key="5">
    <source>
        <dbReference type="PROSITE" id="PS50921"/>
    </source>
</evidence>
<evidence type="ECO:0000313" key="6">
    <source>
        <dbReference type="EMBL" id="TKV61992.1"/>
    </source>
</evidence>
<dbReference type="SUPFAM" id="SSF52172">
    <property type="entry name" value="CheY-like"/>
    <property type="match status" value="1"/>
</dbReference>
<keyword evidence="3" id="KW-0805">Transcription regulation</keyword>
<dbReference type="SMART" id="SM00065">
    <property type="entry name" value="GAF"/>
    <property type="match status" value="1"/>
</dbReference>
<dbReference type="Proteomes" id="UP000306985">
    <property type="component" value="Unassembled WGS sequence"/>
</dbReference>
<evidence type="ECO:0000256" key="1">
    <source>
        <dbReference type="ARBA" id="ARBA00022679"/>
    </source>
</evidence>
<dbReference type="Gene3D" id="3.30.450.40">
    <property type="match status" value="1"/>
</dbReference>
<dbReference type="InterPro" id="IPR005561">
    <property type="entry name" value="ANTAR"/>
</dbReference>
<proteinExistence type="predicted"/>
<evidence type="ECO:0000256" key="2">
    <source>
        <dbReference type="ARBA" id="ARBA00022777"/>
    </source>
</evidence>
<dbReference type="InterPro" id="IPR036388">
    <property type="entry name" value="WH-like_DNA-bd_sf"/>
</dbReference>
<accession>A0A4U6QPJ6</accession>
<gene>
    <name evidence="6" type="ORF">FDO65_10850</name>
</gene>